<dbReference type="PANTHER" id="PTHR22941:SF26">
    <property type="entry name" value="SERPENTINE RECEPTOR, CLASS H"/>
    <property type="match status" value="1"/>
</dbReference>
<dbReference type="PANTHER" id="PTHR22941">
    <property type="entry name" value="SERPENTINE RECEPTOR"/>
    <property type="match status" value="1"/>
</dbReference>
<keyword evidence="1" id="KW-0472">Membrane</keyword>
<comment type="caution">
    <text evidence="2">The sequence shown here is derived from an EMBL/GenBank/DDBJ whole genome shotgun (WGS) entry which is preliminary data.</text>
</comment>
<dbReference type="EMBL" id="BTSX01000002">
    <property type="protein sequence ID" value="GMS82827.1"/>
    <property type="molecule type" value="Genomic_DNA"/>
</dbReference>
<keyword evidence="3" id="KW-1185">Reference proteome</keyword>
<feature type="non-terminal residue" evidence="2">
    <location>
        <position position="1"/>
    </location>
</feature>
<protein>
    <recommendedName>
        <fullName evidence="4">G protein-coupled receptor</fullName>
    </recommendedName>
</protein>
<evidence type="ECO:0000313" key="3">
    <source>
        <dbReference type="Proteomes" id="UP001432027"/>
    </source>
</evidence>
<gene>
    <name evidence="2" type="ORF">PENTCL1PPCAC_5002</name>
</gene>
<name>A0AAV5SHI5_9BILA</name>
<keyword evidence="1" id="KW-1133">Transmembrane helix</keyword>
<dbReference type="InterPro" id="IPR053220">
    <property type="entry name" value="Nematode_rcpt-like_serp_H"/>
</dbReference>
<dbReference type="Pfam" id="PF10318">
    <property type="entry name" value="7TM_GPCR_Srh"/>
    <property type="match status" value="1"/>
</dbReference>
<reference evidence="2" key="1">
    <citation type="submission" date="2023-10" db="EMBL/GenBank/DDBJ databases">
        <title>Genome assembly of Pristionchus species.</title>
        <authorList>
            <person name="Yoshida K."/>
            <person name="Sommer R.J."/>
        </authorList>
    </citation>
    <scope>NUCLEOTIDE SEQUENCE</scope>
    <source>
        <strain evidence="2">RS0144</strain>
    </source>
</reference>
<feature type="non-terminal residue" evidence="2">
    <location>
        <position position="160"/>
    </location>
</feature>
<feature type="transmembrane region" description="Helical" evidence="1">
    <location>
        <begin position="77"/>
        <end position="104"/>
    </location>
</feature>
<evidence type="ECO:0000313" key="2">
    <source>
        <dbReference type="EMBL" id="GMS82827.1"/>
    </source>
</evidence>
<evidence type="ECO:0008006" key="4">
    <source>
        <dbReference type="Google" id="ProtNLM"/>
    </source>
</evidence>
<dbReference type="Proteomes" id="UP001432027">
    <property type="component" value="Unassembled WGS sequence"/>
</dbReference>
<sequence>KLRIQEIPEVLSWVKHKAVYLIFYEDKVNYPFLILMIASTGIPSCIIMAMIAQLTLEIKHGMKMASHATKKYQIRAVFSLAMQGLVPSMFLIIPMITMFGIYLLALRFGLETSSGWHTASIISVMSINVMSMHAFLHSITVLACSPSYRKTIATVLQRLR</sequence>
<feature type="transmembrane region" description="Helical" evidence="1">
    <location>
        <begin position="116"/>
        <end position="143"/>
    </location>
</feature>
<organism evidence="2 3">
    <name type="scientific">Pristionchus entomophagus</name>
    <dbReference type="NCBI Taxonomy" id="358040"/>
    <lineage>
        <taxon>Eukaryota</taxon>
        <taxon>Metazoa</taxon>
        <taxon>Ecdysozoa</taxon>
        <taxon>Nematoda</taxon>
        <taxon>Chromadorea</taxon>
        <taxon>Rhabditida</taxon>
        <taxon>Rhabditina</taxon>
        <taxon>Diplogasteromorpha</taxon>
        <taxon>Diplogasteroidea</taxon>
        <taxon>Neodiplogasteridae</taxon>
        <taxon>Pristionchus</taxon>
    </lineage>
</organism>
<dbReference type="AlphaFoldDB" id="A0AAV5SHI5"/>
<accession>A0AAV5SHI5</accession>
<keyword evidence="1" id="KW-0812">Transmembrane</keyword>
<proteinExistence type="predicted"/>
<evidence type="ECO:0000256" key="1">
    <source>
        <dbReference type="SAM" id="Phobius"/>
    </source>
</evidence>
<feature type="transmembrane region" description="Helical" evidence="1">
    <location>
        <begin position="30"/>
        <end position="56"/>
    </location>
</feature>
<dbReference type="InterPro" id="IPR019422">
    <property type="entry name" value="7TM_GPCR_serpentine_rcpt_Srh"/>
</dbReference>